<sequence length="175" mass="20396">MTERTTAGLAAVLQSLEHTREKLLQEVQGLSDVQLNSKPKREKWSIMQNLHHLHLIEQAVAASVDDALRHSEREQLYAKPVERTLDRTYKVEAPEQVRPTETILKEEQIRQMLAHSRGELLKVLQQVTDEMEVLEKSSRHPIFGKLSLQQWLEFLNHHEQRHIAQIQEAKRALHS</sequence>
<dbReference type="Proteomes" id="UP001156102">
    <property type="component" value="Unassembled WGS sequence"/>
</dbReference>
<keyword evidence="3" id="KW-1185">Reference proteome</keyword>
<dbReference type="InterPro" id="IPR034660">
    <property type="entry name" value="DinB/YfiT-like"/>
</dbReference>
<organism evidence="2 3">
    <name type="scientific">Ectobacillus ponti</name>
    <dbReference type="NCBI Taxonomy" id="2961894"/>
    <lineage>
        <taxon>Bacteria</taxon>
        <taxon>Bacillati</taxon>
        <taxon>Bacillota</taxon>
        <taxon>Bacilli</taxon>
        <taxon>Bacillales</taxon>
        <taxon>Bacillaceae</taxon>
        <taxon>Ectobacillus</taxon>
    </lineage>
</organism>
<dbReference type="AlphaFoldDB" id="A0AA41X8A1"/>
<dbReference type="InterPro" id="IPR024775">
    <property type="entry name" value="DinB-like"/>
</dbReference>
<dbReference type="RefSeq" id="WP_254758431.1">
    <property type="nucleotide sequence ID" value="NZ_JANCLT010000003.1"/>
</dbReference>
<evidence type="ECO:0000313" key="2">
    <source>
        <dbReference type="EMBL" id="MCP8968524.1"/>
    </source>
</evidence>
<dbReference type="SUPFAM" id="SSF109854">
    <property type="entry name" value="DinB/YfiT-like putative metalloenzymes"/>
    <property type="match status" value="1"/>
</dbReference>
<gene>
    <name evidence="2" type="ORF">NK662_08200</name>
</gene>
<dbReference type="Pfam" id="PF12867">
    <property type="entry name" value="DinB_2"/>
    <property type="match status" value="1"/>
</dbReference>
<dbReference type="Gene3D" id="1.20.120.450">
    <property type="entry name" value="dinb family like domain"/>
    <property type="match status" value="1"/>
</dbReference>
<accession>A0AA41X8A1</accession>
<evidence type="ECO:0000313" key="3">
    <source>
        <dbReference type="Proteomes" id="UP001156102"/>
    </source>
</evidence>
<feature type="domain" description="DinB-like" evidence="1">
    <location>
        <begin position="16"/>
        <end position="166"/>
    </location>
</feature>
<comment type="caution">
    <text evidence="2">The sequence shown here is derived from an EMBL/GenBank/DDBJ whole genome shotgun (WGS) entry which is preliminary data.</text>
</comment>
<evidence type="ECO:0000259" key="1">
    <source>
        <dbReference type="Pfam" id="PF12867"/>
    </source>
</evidence>
<reference evidence="2" key="1">
    <citation type="submission" date="2022-07" db="EMBL/GenBank/DDBJ databases">
        <authorList>
            <person name="Li W.-J."/>
            <person name="Deng Q.-Q."/>
        </authorList>
    </citation>
    <scope>NUCLEOTIDE SEQUENCE</scope>
    <source>
        <strain evidence="2">SYSU M60031</strain>
    </source>
</reference>
<name>A0AA41X8A1_9BACI</name>
<proteinExistence type="predicted"/>
<protein>
    <submittedName>
        <fullName evidence="2">DinB family protein</fullName>
    </submittedName>
</protein>
<dbReference type="EMBL" id="JANCLT010000003">
    <property type="protein sequence ID" value="MCP8968524.1"/>
    <property type="molecule type" value="Genomic_DNA"/>
</dbReference>